<evidence type="ECO:0008006" key="4">
    <source>
        <dbReference type="Google" id="ProtNLM"/>
    </source>
</evidence>
<dbReference type="AlphaFoldDB" id="A0A0L0CL79"/>
<gene>
    <name evidence="2" type="ORF">FF38_07028</name>
</gene>
<evidence type="ECO:0000313" key="2">
    <source>
        <dbReference type="EMBL" id="KNC32214.1"/>
    </source>
</evidence>
<comment type="caution">
    <text evidence="2">The sequence shown here is derived from an EMBL/GenBank/DDBJ whole genome shotgun (WGS) entry which is preliminary data.</text>
</comment>
<sequence>MKEIVESQKNAMGVLKGQINDLKETIVNLNKVIVGLVSEVKTTLKCDVTQGHFSTKYSNLFPVLSEGKLKEIEDEIDDETNFAMVSTIKSILSMGGLNKNLTNLLDIKLLLDFNVDGKQDKKRLLDFPKFVNAIYQSLKVDGLSKTKFLNNLRIPFRLNKNRYYKKKCLKRKAGTGKTFLNSEENSDSENIDHSFKNKRKIDNTFLTEEDSDSENVDPGIAE</sequence>
<dbReference type="OrthoDB" id="8012890at2759"/>
<dbReference type="Proteomes" id="UP000037069">
    <property type="component" value="Unassembled WGS sequence"/>
</dbReference>
<keyword evidence="3" id="KW-1185">Reference proteome</keyword>
<protein>
    <recommendedName>
        <fullName evidence="4">DUF4806 domain-containing protein</fullName>
    </recommendedName>
</protein>
<feature type="region of interest" description="Disordered" evidence="1">
    <location>
        <begin position="203"/>
        <end position="222"/>
    </location>
</feature>
<accession>A0A0L0CL79</accession>
<proteinExistence type="predicted"/>
<evidence type="ECO:0000313" key="3">
    <source>
        <dbReference type="Proteomes" id="UP000037069"/>
    </source>
</evidence>
<reference evidence="2 3" key="1">
    <citation type="journal article" date="2015" name="Nat. Commun.">
        <title>Lucilia cuprina genome unlocks parasitic fly biology to underpin future interventions.</title>
        <authorList>
            <person name="Anstead C.A."/>
            <person name="Korhonen P.K."/>
            <person name="Young N.D."/>
            <person name="Hall R.S."/>
            <person name="Jex A.R."/>
            <person name="Murali S.C."/>
            <person name="Hughes D.S."/>
            <person name="Lee S.F."/>
            <person name="Perry T."/>
            <person name="Stroehlein A.J."/>
            <person name="Ansell B.R."/>
            <person name="Breugelmans B."/>
            <person name="Hofmann A."/>
            <person name="Qu J."/>
            <person name="Dugan S."/>
            <person name="Lee S.L."/>
            <person name="Chao H."/>
            <person name="Dinh H."/>
            <person name="Han Y."/>
            <person name="Doddapaneni H.V."/>
            <person name="Worley K.C."/>
            <person name="Muzny D.M."/>
            <person name="Ioannidis P."/>
            <person name="Waterhouse R.M."/>
            <person name="Zdobnov E.M."/>
            <person name="James P.J."/>
            <person name="Bagnall N.H."/>
            <person name="Kotze A.C."/>
            <person name="Gibbs R.A."/>
            <person name="Richards S."/>
            <person name="Batterham P."/>
            <person name="Gasser R.B."/>
        </authorList>
    </citation>
    <scope>NUCLEOTIDE SEQUENCE [LARGE SCALE GENOMIC DNA]</scope>
    <source>
        <strain evidence="2 3">LS</strain>
        <tissue evidence="2">Full body</tissue>
    </source>
</reference>
<name>A0A0L0CL79_LUCCU</name>
<evidence type="ECO:0000256" key="1">
    <source>
        <dbReference type="SAM" id="MobiDB-lite"/>
    </source>
</evidence>
<organism evidence="2 3">
    <name type="scientific">Lucilia cuprina</name>
    <name type="common">Green bottle fly</name>
    <name type="synonym">Australian sheep blowfly</name>
    <dbReference type="NCBI Taxonomy" id="7375"/>
    <lineage>
        <taxon>Eukaryota</taxon>
        <taxon>Metazoa</taxon>
        <taxon>Ecdysozoa</taxon>
        <taxon>Arthropoda</taxon>
        <taxon>Hexapoda</taxon>
        <taxon>Insecta</taxon>
        <taxon>Pterygota</taxon>
        <taxon>Neoptera</taxon>
        <taxon>Endopterygota</taxon>
        <taxon>Diptera</taxon>
        <taxon>Brachycera</taxon>
        <taxon>Muscomorpha</taxon>
        <taxon>Oestroidea</taxon>
        <taxon>Calliphoridae</taxon>
        <taxon>Luciliinae</taxon>
        <taxon>Lucilia</taxon>
    </lineage>
</organism>
<dbReference type="EMBL" id="JRES01000334">
    <property type="protein sequence ID" value="KNC32214.1"/>
    <property type="molecule type" value="Genomic_DNA"/>
</dbReference>